<dbReference type="UniPathway" id="UPA00098">
    <property type="reaction ID" value="UER00361"/>
</dbReference>
<dbReference type="EC" id="1.5.1.2" evidence="2"/>
<dbReference type="GO" id="GO:0004735">
    <property type="term" value="F:pyrroline-5-carboxylate reductase activity"/>
    <property type="evidence" value="ECO:0007669"/>
    <property type="project" value="UniProtKB-UniRule"/>
</dbReference>
<dbReference type="InterPro" id="IPR000304">
    <property type="entry name" value="Pyrroline-COOH_reductase"/>
</dbReference>
<dbReference type="InterPro" id="IPR028939">
    <property type="entry name" value="P5C_Rdtase_cat_N"/>
</dbReference>
<dbReference type="SUPFAM" id="SSF51735">
    <property type="entry name" value="NAD(P)-binding Rossmann-fold domains"/>
    <property type="match status" value="1"/>
</dbReference>
<evidence type="ECO:0000259" key="5">
    <source>
        <dbReference type="Pfam" id="PF14748"/>
    </source>
</evidence>
<keyword evidence="2 3" id="KW-0521">NADP</keyword>
<feature type="binding site" evidence="3">
    <location>
        <begin position="6"/>
        <end position="11"/>
    </location>
    <ligand>
        <name>NADP(+)</name>
        <dbReference type="ChEBI" id="CHEBI:58349"/>
    </ligand>
</feature>
<comment type="similarity">
    <text evidence="1 2">Belongs to the pyrroline-5-carboxylate reductase family.</text>
</comment>
<dbReference type="InterPro" id="IPR053790">
    <property type="entry name" value="P5CR-like_CS"/>
</dbReference>
<evidence type="ECO:0000313" key="7">
    <source>
        <dbReference type="Proteomes" id="UP000322139"/>
    </source>
</evidence>
<dbReference type="Pfam" id="PF14748">
    <property type="entry name" value="P5CR_dimer"/>
    <property type="match status" value="1"/>
</dbReference>
<dbReference type="AlphaFoldDB" id="A0A5D4R1E5"/>
<comment type="pathway">
    <text evidence="2">Amino-acid biosynthesis; L-proline biosynthesis; L-proline from L-glutamate 5-semialdehyde: step 1/1.</text>
</comment>
<evidence type="ECO:0000259" key="4">
    <source>
        <dbReference type="Pfam" id="PF03807"/>
    </source>
</evidence>
<comment type="catalytic activity">
    <reaction evidence="2">
        <text>L-proline + NAD(+) = (S)-1-pyrroline-5-carboxylate + NADH + 2 H(+)</text>
        <dbReference type="Rhea" id="RHEA:14105"/>
        <dbReference type="ChEBI" id="CHEBI:15378"/>
        <dbReference type="ChEBI" id="CHEBI:17388"/>
        <dbReference type="ChEBI" id="CHEBI:57540"/>
        <dbReference type="ChEBI" id="CHEBI:57945"/>
        <dbReference type="ChEBI" id="CHEBI:60039"/>
        <dbReference type="EC" id="1.5.1.2"/>
    </reaction>
</comment>
<reference evidence="6 7" key="1">
    <citation type="submission" date="2019-08" db="EMBL/GenBank/DDBJ databases">
        <title>Bacillus genomes from the desert of Cuatro Cienegas, Coahuila.</title>
        <authorList>
            <person name="Olmedo-Alvarez G."/>
        </authorList>
    </citation>
    <scope>NUCLEOTIDE SEQUENCE [LARGE SCALE GENOMIC DNA]</scope>
    <source>
        <strain evidence="6 7">CH446_14T</strain>
    </source>
</reference>
<dbReference type="NCBIfam" id="NF005814">
    <property type="entry name" value="PRK07680.1"/>
    <property type="match status" value="1"/>
</dbReference>
<dbReference type="PIRSF" id="PIRSF000193">
    <property type="entry name" value="Pyrrol-5-carb_rd"/>
    <property type="match status" value="1"/>
</dbReference>
<keyword evidence="2" id="KW-0641">Proline biosynthesis</keyword>
<dbReference type="EMBL" id="VTER01000012">
    <property type="protein sequence ID" value="TYS44340.1"/>
    <property type="molecule type" value="Genomic_DNA"/>
</dbReference>
<keyword evidence="2" id="KW-0028">Amino-acid biosynthesis</keyword>
<dbReference type="Gene3D" id="3.40.50.720">
    <property type="entry name" value="NAD(P)-binding Rossmann-like Domain"/>
    <property type="match status" value="1"/>
</dbReference>
<feature type="domain" description="Pyrroline-5-carboxylate reductase dimerisation" evidence="5">
    <location>
        <begin position="160"/>
        <end position="262"/>
    </location>
</feature>
<dbReference type="InterPro" id="IPR008927">
    <property type="entry name" value="6-PGluconate_DH-like_C_sf"/>
</dbReference>
<comment type="function">
    <text evidence="2">Catalyzes the reduction of 1-pyrroline-5-carboxylate (PCA) to L-proline.</text>
</comment>
<comment type="catalytic activity">
    <reaction evidence="2">
        <text>L-proline + NADP(+) = (S)-1-pyrroline-5-carboxylate + NADPH + 2 H(+)</text>
        <dbReference type="Rhea" id="RHEA:14109"/>
        <dbReference type="ChEBI" id="CHEBI:15378"/>
        <dbReference type="ChEBI" id="CHEBI:17388"/>
        <dbReference type="ChEBI" id="CHEBI:57783"/>
        <dbReference type="ChEBI" id="CHEBI:58349"/>
        <dbReference type="ChEBI" id="CHEBI:60039"/>
        <dbReference type="EC" id="1.5.1.2"/>
    </reaction>
</comment>
<evidence type="ECO:0000313" key="6">
    <source>
        <dbReference type="EMBL" id="TYS44340.1"/>
    </source>
</evidence>
<evidence type="ECO:0000256" key="3">
    <source>
        <dbReference type="PIRSR" id="PIRSR000193-1"/>
    </source>
</evidence>
<dbReference type="Pfam" id="PF03807">
    <property type="entry name" value="F420_oxidored"/>
    <property type="match status" value="1"/>
</dbReference>
<dbReference type="PANTHER" id="PTHR11645:SF51">
    <property type="entry name" value="COME OPERON PROTEIN 4"/>
    <property type="match status" value="1"/>
</dbReference>
<name>A0A5D4R1E5_9BACI</name>
<keyword evidence="2" id="KW-0560">Oxidoreductase</keyword>
<evidence type="ECO:0000256" key="2">
    <source>
        <dbReference type="HAMAP-Rule" id="MF_01925"/>
    </source>
</evidence>
<dbReference type="PANTHER" id="PTHR11645">
    <property type="entry name" value="PYRROLINE-5-CARBOXYLATE REDUCTASE"/>
    <property type="match status" value="1"/>
</dbReference>
<dbReference type="PROSITE" id="PS00521">
    <property type="entry name" value="P5CR"/>
    <property type="match status" value="1"/>
</dbReference>
<dbReference type="GO" id="GO:0005737">
    <property type="term" value="C:cytoplasm"/>
    <property type="evidence" value="ECO:0007669"/>
    <property type="project" value="UniProtKB-SubCell"/>
</dbReference>
<gene>
    <name evidence="2" type="primary">proC</name>
    <name evidence="6" type="ORF">FZD51_20930</name>
</gene>
<comment type="caution">
    <text evidence="6">The sequence shown here is derived from an EMBL/GenBank/DDBJ whole genome shotgun (WGS) entry which is preliminary data.</text>
</comment>
<dbReference type="RefSeq" id="WP_148976529.1">
    <property type="nucleotide sequence ID" value="NZ_VTER01000012.1"/>
</dbReference>
<feature type="domain" description="Pyrroline-5-carboxylate reductase catalytic N-terminal" evidence="4">
    <location>
        <begin position="3"/>
        <end position="97"/>
    </location>
</feature>
<organism evidence="6 7">
    <name type="scientific">Bacillus infantis</name>
    <dbReference type="NCBI Taxonomy" id="324767"/>
    <lineage>
        <taxon>Bacteria</taxon>
        <taxon>Bacillati</taxon>
        <taxon>Bacillota</taxon>
        <taxon>Bacilli</taxon>
        <taxon>Bacillales</taxon>
        <taxon>Bacillaceae</taxon>
        <taxon>Bacillus</taxon>
    </lineage>
</organism>
<sequence length="274" mass="29993">MNVGFIGTGNMGKILIQAMLDAKAVPPSSVTITNRTLEKAAEIQKEYSGLNLAEGAAKTAANSDLIFICVKPHDFADVIQEIRPYLSDEDCVISITSPISAEQLESFVPCSAARVIPSITNRAHAGVALVTYGEHFRDEWKQKLMPLIEAIAKPVEIEEEITRVSSDIVSCGPAFFSYLTQQFINAAVAETKINRETATVLASEMLIGMGELLKKGHYTLPALQRKVCVKGGITGEGIKVLEKELGDVFRHVFQATHSKFEEDLTQVKKQFTVH</sequence>
<dbReference type="HAMAP" id="MF_01925">
    <property type="entry name" value="P5C_reductase"/>
    <property type="match status" value="1"/>
</dbReference>
<dbReference type="Proteomes" id="UP000322139">
    <property type="component" value="Unassembled WGS sequence"/>
</dbReference>
<dbReference type="Gene3D" id="1.10.3730.10">
    <property type="entry name" value="ProC C-terminal domain-like"/>
    <property type="match status" value="1"/>
</dbReference>
<accession>A0A5D4R1E5</accession>
<evidence type="ECO:0000256" key="1">
    <source>
        <dbReference type="ARBA" id="ARBA00005525"/>
    </source>
</evidence>
<protein>
    <recommendedName>
        <fullName evidence="2">Pyrroline-5-carboxylate reductase</fullName>
        <shortName evidence="2">P5C reductase</shortName>
        <shortName evidence="2">P5CR</shortName>
        <ecNumber evidence="2">1.5.1.2</ecNumber>
    </recommendedName>
    <alternativeName>
        <fullName evidence="2">PCA reductase</fullName>
    </alternativeName>
</protein>
<dbReference type="InterPro" id="IPR029036">
    <property type="entry name" value="P5CR_dimer"/>
</dbReference>
<dbReference type="SUPFAM" id="SSF48179">
    <property type="entry name" value="6-phosphogluconate dehydrogenase C-terminal domain-like"/>
    <property type="match status" value="1"/>
</dbReference>
<dbReference type="GO" id="GO:0055129">
    <property type="term" value="P:L-proline biosynthetic process"/>
    <property type="evidence" value="ECO:0007669"/>
    <property type="project" value="UniProtKB-UniRule"/>
</dbReference>
<comment type="subcellular location">
    <subcellularLocation>
        <location evidence="2">Cytoplasm</location>
    </subcellularLocation>
</comment>
<keyword evidence="2" id="KW-0963">Cytoplasm</keyword>
<dbReference type="InterPro" id="IPR036291">
    <property type="entry name" value="NAD(P)-bd_dom_sf"/>
</dbReference>
<proteinExistence type="inferred from homology"/>